<proteinExistence type="inferred from homology"/>
<comment type="catalytic activity">
    <reaction evidence="8 10">
        <text>ITP + H2O = IDP + phosphate + H(+)</text>
        <dbReference type="Rhea" id="RHEA:28330"/>
        <dbReference type="ChEBI" id="CHEBI:15377"/>
        <dbReference type="ChEBI" id="CHEBI:15378"/>
        <dbReference type="ChEBI" id="CHEBI:43474"/>
        <dbReference type="ChEBI" id="CHEBI:58280"/>
        <dbReference type="ChEBI" id="CHEBI:61402"/>
        <dbReference type="EC" id="3.6.1.73"/>
    </reaction>
</comment>
<dbReference type="NCBIfam" id="TIGR00258">
    <property type="entry name" value="inosine/xanthosine triphosphatase"/>
    <property type="match status" value="1"/>
</dbReference>
<evidence type="ECO:0000256" key="8">
    <source>
        <dbReference type="ARBA" id="ARBA00048174"/>
    </source>
</evidence>
<evidence type="ECO:0000313" key="12">
    <source>
        <dbReference type="EMBL" id="MCU4750793.1"/>
    </source>
</evidence>
<evidence type="ECO:0000256" key="2">
    <source>
        <dbReference type="ARBA" id="ARBA00022723"/>
    </source>
</evidence>
<comment type="caution">
    <text evidence="10">Lacks conserved residue(s) required for the propagation of feature annotation.</text>
</comment>
<feature type="binding site" evidence="10">
    <location>
        <position position="33"/>
    </location>
    <ligand>
        <name>Mg(2+)</name>
        <dbReference type="ChEBI" id="CHEBI:18420"/>
    </ligand>
</feature>
<protein>
    <recommendedName>
        <fullName evidence="10">Probable inosine/xanthosine triphosphatase</fullName>
        <shortName evidence="10">ITPase/XTPase</shortName>
        <ecNumber evidence="10">3.6.1.73</ecNumber>
    </recommendedName>
    <alternativeName>
        <fullName evidence="10">Non-canonical purine NTP phosphatase</fullName>
    </alternativeName>
    <alternativeName>
        <fullName evidence="10">Non-standard purine NTP phosphatase</fullName>
    </alternativeName>
    <alternativeName>
        <fullName evidence="10">Nucleoside-triphosphate phosphatase</fullName>
        <shortName evidence="10">NTPase</shortName>
    </alternativeName>
</protein>
<comment type="cofactor">
    <cofactor evidence="10">
        <name>Mg(2+)</name>
        <dbReference type="ChEBI" id="CHEBI:18420"/>
    </cofactor>
    <cofactor evidence="10">
        <name>Mn(2+)</name>
        <dbReference type="ChEBI" id="CHEBI:29035"/>
    </cofactor>
    <text evidence="10">Binds 1 divalent metal cation per subunit; can use either Mg(2+) or Mn(2+).</text>
</comment>
<reference evidence="12 13" key="1">
    <citation type="submission" date="2022-09" db="EMBL/GenBank/DDBJ databases">
        <title>Enrichment on poylsaccharides allowed isolation of novel metabolic and taxonomic groups of Haloarchaea.</title>
        <authorList>
            <person name="Sorokin D.Y."/>
            <person name="Elcheninov A.G."/>
            <person name="Khizhniak T.V."/>
            <person name="Kolganova T.V."/>
            <person name="Kublanov I.V."/>
        </authorList>
    </citation>
    <scope>NUCLEOTIDE SEQUENCE [LARGE SCALE GENOMIC DNA]</scope>
    <source>
        <strain evidence="12 13">AArc-curdl1</strain>
    </source>
</reference>
<dbReference type="Proteomes" id="UP001321047">
    <property type="component" value="Unassembled WGS sequence"/>
</dbReference>
<comment type="similarity">
    <text evidence="10">Belongs to the YjjX NTPase family.</text>
</comment>
<dbReference type="InterPro" id="IPR029001">
    <property type="entry name" value="ITPase-like_fam"/>
</dbReference>
<dbReference type="EC" id="3.6.1.73" evidence="10"/>
<feature type="domain" description="Non-canonical purine NTP phosphatase/PRRC1" evidence="11">
    <location>
        <begin position="6"/>
        <end position="164"/>
    </location>
</feature>
<evidence type="ECO:0000313" key="13">
    <source>
        <dbReference type="Proteomes" id="UP001321047"/>
    </source>
</evidence>
<evidence type="ECO:0000256" key="10">
    <source>
        <dbReference type="HAMAP-Rule" id="MF_00648"/>
    </source>
</evidence>
<keyword evidence="7 10" id="KW-0464">Manganese</keyword>
<comment type="catalytic activity">
    <reaction evidence="9 10">
        <text>XTP + H2O = XDP + phosphate + H(+)</text>
        <dbReference type="Rhea" id="RHEA:28406"/>
        <dbReference type="ChEBI" id="CHEBI:15377"/>
        <dbReference type="ChEBI" id="CHEBI:15378"/>
        <dbReference type="ChEBI" id="CHEBI:43474"/>
        <dbReference type="ChEBI" id="CHEBI:59884"/>
        <dbReference type="ChEBI" id="CHEBI:61314"/>
        <dbReference type="EC" id="3.6.1.73"/>
    </reaction>
</comment>
<evidence type="ECO:0000256" key="7">
    <source>
        <dbReference type="ARBA" id="ARBA00023211"/>
    </source>
</evidence>
<accession>A0AAP3E4T7</accession>
<dbReference type="FunFam" id="3.90.950.10:FF:000002">
    <property type="entry name" value="Inosine/xanthosine triphosphatase"/>
    <property type="match status" value="1"/>
</dbReference>
<evidence type="ECO:0000256" key="9">
    <source>
        <dbReference type="ARBA" id="ARBA00048781"/>
    </source>
</evidence>
<dbReference type="GO" id="GO:0046872">
    <property type="term" value="F:metal ion binding"/>
    <property type="evidence" value="ECO:0007669"/>
    <property type="project" value="UniProtKB-KW"/>
</dbReference>
<feature type="binding site" evidence="10">
    <location>
        <position position="62"/>
    </location>
    <ligand>
        <name>Mg(2+)</name>
        <dbReference type="ChEBI" id="CHEBI:18420"/>
    </ligand>
</feature>
<keyword evidence="6 10" id="KW-0546">Nucleotide metabolism</keyword>
<evidence type="ECO:0000256" key="3">
    <source>
        <dbReference type="ARBA" id="ARBA00022741"/>
    </source>
</evidence>
<dbReference type="InterPro" id="IPR026533">
    <property type="entry name" value="NTPase/PRRC1"/>
</dbReference>
<keyword evidence="13" id="KW-1185">Reference proteome</keyword>
<dbReference type="GO" id="GO:0000166">
    <property type="term" value="F:nucleotide binding"/>
    <property type="evidence" value="ECO:0007669"/>
    <property type="project" value="UniProtKB-KW"/>
</dbReference>
<dbReference type="EMBL" id="JAOPJZ010000001">
    <property type="protein sequence ID" value="MCU4750793.1"/>
    <property type="molecule type" value="Genomic_DNA"/>
</dbReference>
<dbReference type="Pfam" id="PF01931">
    <property type="entry name" value="NTPase_I-T"/>
    <property type="match status" value="1"/>
</dbReference>
<dbReference type="InterPro" id="IPR002786">
    <property type="entry name" value="Non_canon_purine_NTPase"/>
</dbReference>
<keyword evidence="4 10" id="KW-0378">Hydrolase</keyword>
<evidence type="ECO:0000256" key="6">
    <source>
        <dbReference type="ARBA" id="ARBA00023080"/>
    </source>
</evidence>
<organism evidence="12 13">
    <name type="scientific">Natronosalvus hydrolyticus</name>
    <dbReference type="NCBI Taxonomy" id="2979988"/>
    <lineage>
        <taxon>Archaea</taxon>
        <taxon>Methanobacteriati</taxon>
        <taxon>Methanobacteriota</taxon>
        <taxon>Stenosarchaea group</taxon>
        <taxon>Halobacteria</taxon>
        <taxon>Halobacteriales</taxon>
        <taxon>Natrialbaceae</taxon>
        <taxon>Natronosalvus</taxon>
    </lineage>
</organism>
<keyword evidence="5 10" id="KW-0460">Magnesium</keyword>
<dbReference type="InterPro" id="IPR050299">
    <property type="entry name" value="YjjX_NTPase"/>
</dbReference>
<dbReference type="PANTHER" id="PTHR34699:SF2">
    <property type="entry name" value="NON-CANONICAL PURINE NTP PHOSPHATASE_PRRC1 DOMAIN-CONTAINING PROTEIN"/>
    <property type="match status" value="1"/>
</dbReference>
<dbReference type="SUPFAM" id="SSF52972">
    <property type="entry name" value="ITPase-like"/>
    <property type="match status" value="1"/>
</dbReference>
<sequence length="170" mass="17633">MKFVVGSQNPVKAAAVETALERYQPTVRPVAVDSGVSEQPSDVDETITGAKTRAKRALAAADGEYGVGLEGGVARFNDELYLIMWAAVTDGERICCGSGPSLRLPDVVSAQLEAGRELGPVVDDLLGTDDIARAGGAAGAFTNGLIDREEALAGAVACAFGPFVTSEYER</sequence>
<comment type="caution">
    <text evidence="12">The sequence shown here is derived from an EMBL/GenBank/DDBJ whole genome shotgun (WGS) entry which is preliminary data.</text>
</comment>
<evidence type="ECO:0000256" key="5">
    <source>
        <dbReference type="ARBA" id="ARBA00022842"/>
    </source>
</evidence>
<evidence type="ECO:0000256" key="1">
    <source>
        <dbReference type="ARBA" id="ARBA00001936"/>
    </source>
</evidence>
<dbReference type="GO" id="GO:0103023">
    <property type="term" value="F:ITPase activity"/>
    <property type="evidence" value="ECO:0007669"/>
    <property type="project" value="UniProtKB-EC"/>
</dbReference>
<comment type="cofactor">
    <cofactor evidence="1">
        <name>Mn(2+)</name>
        <dbReference type="ChEBI" id="CHEBI:29035"/>
    </cofactor>
</comment>
<feature type="binding site" evidence="10">
    <location>
        <begin position="62"/>
        <end position="63"/>
    </location>
    <ligand>
        <name>substrate</name>
    </ligand>
</feature>
<keyword evidence="3 10" id="KW-0547">Nucleotide-binding</keyword>
<dbReference type="HAMAP" id="MF_00648">
    <property type="entry name" value="Non_canon_purine_NTPase_YjjX"/>
    <property type="match status" value="1"/>
</dbReference>
<gene>
    <name evidence="12" type="primary">yjjX</name>
    <name evidence="12" type="ORF">OB919_02160</name>
</gene>
<dbReference type="GO" id="GO:0009117">
    <property type="term" value="P:nucleotide metabolic process"/>
    <property type="evidence" value="ECO:0007669"/>
    <property type="project" value="UniProtKB-KW"/>
</dbReference>
<dbReference type="RefSeq" id="WP_342805913.1">
    <property type="nucleotide sequence ID" value="NZ_JAOPJZ010000001.1"/>
</dbReference>
<dbReference type="Gene3D" id="3.90.950.10">
    <property type="match status" value="1"/>
</dbReference>
<evidence type="ECO:0000259" key="11">
    <source>
        <dbReference type="Pfam" id="PF01931"/>
    </source>
</evidence>
<dbReference type="AlphaFoldDB" id="A0AAP3E4T7"/>
<evidence type="ECO:0000256" key="4">
    <source>
        <dbReference type="ARBA" id="ARBA00022801"/>
    </source>
</evidence>
<name>A0AAP3E4T7_9EURY</name>
<comment type="function">
    <text evidence="10">Phosphatase that hydrolyzes non-canonical purine nucleotides such as XTP and ITP to their respective diphosphate derivatives. Probably excludes non-canonical purines from DNA/RNA precursor pool, thus preventing their incorporation into DNA/RNA and avoiding chromosomal lesions.</text>
</comment>
<comment type="subunit">
    <text evidence="10">Homodimer.</text>
</comment>
<keyword evidence="2 10" id="KW-0479">Metal-binding</keyword>
<dbReference type="PANTHER" id="PTHR34699">
    <property type="match status" value="1"/>
</dbReference>
<dbReference type="GO" id="GO:0006772">
    <property type="term" value="P:thiamine metabolic process"/>
    <property type="evidence" value="ECO:0007669"/>
    <property type="project" value="TreeGrafter"/>
</dbReference>